<feature type="domain" description="HTH araC/xylS-type" evidence="4">
    <location>
        <begin position="152"/>
        <end position="250"/>
    </location>
</feature>
<dbReference type="PROSITE" id="PS00041">
    <property type="entry name" value="HTH_ARAC_FAMILY_1"/>
    <property type="match status" value="1"/>
</dbReference>
<reference evidence="6" key="1">
    <citation type="journal article" date="2019" name="Int. J. Syst. Evol. Microbiol.">
        <title>The Global Catalogue of Microorganisms (GCM) 10K type strain sequencing project: providing services to taxonomists for standard genome sequencing and annotation.</title>
        <authorList>
            <consortium name="The Broad Institute Genomics Platform"/>
            <consortium name="The Broad Institute Genome Sequencing Center for Infectious Disease"/>
            <person name="Wu L."/>
            <person name="Ma J."/>
        </authorList>
    </citation>
    <scope>NUCLEOTIDE SEQUENCE [LARGE SCALE GENOMIC DNA]</scope>
    <source>
        <strain evidence="6">JCM 17250</strain>
    </source>
</reference>
<protein>
    <submittedName>
        <fullName evidence="5">AraC family transcriptional regulator</fullName>
    </submittedName>
</protein>
<dbReference type="SMART" id="SM00342">
    <property type="entry name" value="HTH_ARAC"/>
    <property type="match status" value="1"/>
</dbReference>
<dbReference type="Gene3D" id="2.60.120.10">
    <property type="entry name" value="Jelly Rolls"/>
    <property type="match status" value="1"/>
</dbReference>
<keyword evidence="6" id="KW-1185">Reference proteome</keyword>
<evidence type="ECO:0000256" key="1">
    <source>
        <dbReference type="ARBA" id="ARBA00023015"/>
    </source>
</evidence>
<evidence type="ECO:0000256" key="2">
    <source>
        <dbReference type="ARBA" id="ARBA00023125"/>
    </source>
</evidence>
<accession>A0ABP7V3S9</accession>
<gene>
    <name evidence="5" type="ORF">GCM10022410_02580</name>
</gene>
<evidence type="ECO:0000313" key="5">
    <source>
        <dbReference type="EMBL" id="GAA4058879.1"/>
    </source>
</evidence>
<evidence type="ECO:0000313" key="6">
    <source>
        <dbReference type="Proteomes" id="UP001501734"/>
    </source>
</evidence>
<dbReference type="InterPro" id="IPR020449">
    <property type="entry name" value="Tscrpt_reg_AraC-type_HTH"/>
</dbReference>
<dbReference type="SUPFAM" id="SSF46689">
    <property type="entry name" value="Homeodomain-like"/>
    <property type="match status" value="2"/>
</dbReference>
<sequence>MVFFQSHGVEEKEFFHWMPLTEYQFPLHFHRAYELIFVKKGKLLVTVNHVEYTLESNQLIFIFSNHIHDMKIIGESEVTIILFSPELIGDFFTEYKGSSPSNPVIKLDSLPNLETLTSIYKQKSFLYQLCGELIDQTEFIKIESSTKTRLLHRILLFVDENYQSNCSLKDVAKHLRYDYPYLSKLFVQMTNMTFTDYLNNYRISQACYLLKNSGFSISEVATQCGYNQLRTFHRNFRAIIGKSPKQYRENSY</sequence>
<proteinExistence type="predicted"/>
<dbReference type="InterPro" id="IPR014710">
    <property type="entry name" value="RmlC-like_jellyroll"/>
</dbReference>
<dbReference type="Proteomes" id="UP001501734">
    <property type="component" value="Unassembled WGS sequence"/>
</dbReference>
<dbReference type="EMBL" id="BAABDL010000014">
    <property type="protein sequence ID" value="GAA4058879.1"/>
    <property type="molecule type" value="Genomic_DNA"/>
</dbReference>
<dbReference type="SUPFAM" id="SSF51215">
    <property type="entry name" value="Regulatory protein AraC"/>
    <property type="match status" value="1"/>
</dbReference>
<dbReference type="InterPro" id="IPR009057">
    <property type="entry name" value="Homeodomain-like_sf"/>
</dbReference>
<dbReference type="InterPro" id="IPR018060">
    <property type="entry name" value="HTH_AraC"/>
</dbReference>
<evidence type="ECO:0000256" key="3">
    <source>
        <dbReference type="ARBA" id="ARBA00023163"/>
    </source>
</evidence>
<keyword evidence="2" id="KW-0238">DNA-binding</keyword>
<dbReference type="PRINTS" id="PR00032">
    <property type="entry name" value="HTHARAC"/>
</dbReference>
<keyword evidence="3" id="KW-0804">Transcription</keyword>
<dbReference type="InterPro" id="IPR018062">
    <property type="entry name" value="HTH_AraC-typ_CS"/>
</dbReference>
<dbReference type="Gene3D" id="1.10.10.60">
    <property type="entry name" value="Homeodomain-like"/>
    <property type="match status" value="2"/>
</dbReference>
<comment type="caution">
    <text evidence="5">The sequence shown here is derived from an EMBL/GenBank/DDBJ whole genome shotgun (WGS) entry which is preliminary data.</text>
</comment>
<name>A0ABP7V3S9_9BACI</name>
<dbReference type="PANTHER" id="PTHR43280">
    <property type="entry name" value="ARAC-FAMILY TRANSCRIPTIONAL REGULATOR"/>
    <property type="match status" value="1"/>
</dbReference>
<dbReference type="PANTHER" id="PTHR43280:SF2">
    <property type="entry name" value="HTH-TYPE TRANSCRIPTIONAL REGULATOR EXSA"/>
    <property type="match status" value="1"/>
</dbReference>
<dbReference type="InterPro" id="IPR003313">
    <property type="entry name" value="AraC-bd"/>
</dbReference>
<dbReference type="RefSeq" id="WP_344909618.1">
    <property type="nucleotide sequence ID" value="NZ_BAABDL010000014.1"/>
</dbReference>
<evidence type="ECO:0000259" key="4">
    <source>
        <dbReference type="PROSITE" id="PS01124"/>
    </source>
</evidence>
<keyword evidence="1" id="KW-0805">Transcription regulation</keyword>
<dbReference type="Pfam" id="PF12833">
    <property type="entry name" value="HTH_18"/>
    <property type="match status" value="1"/>
</dbReference>
<organism evidence="5 6">
    <name type="scientific">Amphibacillus indicireducens</name>
    <dbReference type="NCBI Taxonomy" id="1076330"/>
    <lineage>
        <taxon>Bacteria</taxon>
        <taxon>Bacillati</taxon>
        <taxon>Bacillota</taxon>
        <taxon>Bacilli</taxon>
        <taxon>Bacillales</taxon>
        <taxon>Bacillaceae</taxon>
        <taxon>Amphibacillus</taxon>
    </lineage>
</organism>
<dbReference type="PROSITE" id="PS01124">
    <property type="entry name" value="HTH_ARAC_FAMILY_2"/>
    <property type="match status" value="1"/>
</dbReference>
<dbReference type="InterPro" id="IPR037923">
    <property type="entry name" value="HTH-like"/>
</dbReference>
<dbReference type="Pfam" id="PF02311">
    <property type="entry name" value="AraC_binding"/>
    <property type="match status" value="1"/>
</dbReference>